<evidence type="ECO:0000256" key="2">
    <source>
        <dbReference type="ARBA" id="ARBA00023015"/>
    </source>
</evidence>
<evidence type="ECO:0000259" key="7">
    <source>
        <dbReference type="PROSITE" id="PS50888"/>
    </source>
</evidence>
<name>A0A1E4TVB8_PACTA</name>
<evidence type="ECO:0000256" key="6">
    <source>
        <dbReference type="SAM" id="MobiDB-lite"/>
    </source>
</evidence>
<keyword evidence="4" id="KW-0804">Transcription</keyword>
<dbReference type="SUPFAM" id="SSF47459">
    <property type="entry name" value="HLH, helix-loop-helix DNA-binding domain"/>
    <property type="match status" value="1"/>
</dbReference>
<feature type="compositionally biased region" description="Low complexity" evidence="6">
    <location>
        <begin position="1"/>
        <end position="12"/>
    </location>
</feature>
<dbReference type="PANTHER" id="PTHR15741:SF27">
    <property type="entry name" value="TRANSCRIPTION FACTOR AP-4"/>
    <property type="match status" value="1"/>
</dbReference>
<sequence length="96" mass="11386">MTDNNNTDNNTNKKQFLSEDVKKHNHNESEQRRREQLRSTYDKLVELIPSLSFEESRSELAILNKSVNYIKQLRKEHDELLQKSKEKGIDVESLLK</sequence>
<dbReference type="GO" id="GO:0000978">
    <property type="term" value="F:RNA polymerase II cis-regulatory region sequence-specific DNA binding"/>
    <property type="evidence" value="ECO:0007669"/>
    <property type="project" value="TreeGrafter"/>
</dbReference>
<proteinExistence type="predicted"/>
<dbReference type="GO" id="GO:0005634">
    <property type="term" value="C:nucleus"/>
    <property type="evidence" value="ECO:0007669"/>
    <property type="project" value="UniProtKB-SubCell"/>
</dbReference>
<dbReference type="EMBL" id="KV454014">
    <property type="protein sequence ID" value="ODV95669.1"/>
    <property type="molecule type" value="Genomic_DNA"/>
</dbReference>
<reference evidence="9" key="1">
    <citation type="submission" date="2016-05" db="EMBL/GenBank/DDBJ databases">
        <title>Comparative genomics of biotechnologically important yeasts.</title>
        <authorList>
            <consortium name="DOE Joint Genome Institute"/>
            <person name="Riley R."/>
            <person name="Haridas S."/>
            <person name="Wolfe K.H."/>
            <person name="Lopes M.R."/>
            <person name="Hittinger C.T."/>
            <person name="Goker M."/>
            <person name="Salamov A."/>
            <person name="Wisecaver J."/>
            <person name="Long T.M."/>
            <person name="Aerts A.L."/>
            <person name="Barry K."/>
            <person name="Choi C."/>
            <person name="Clum A."/>
            <person name="Coughlan A.Y."/>
            <person name="Deshpande S."/>
            <person name="Douglass A.P."/>
            <person name="Hanson S.J."/>
            <person name="Klenk H.-P."/>
            <person name="Labutti K."/>
            <person name="Lapidus A."/>
            <person name="Lindquist E."/>
            <person name="Lipzen A."/>
            <person name="Meier-Kolthoff J.P."/>
            <person name="Ohm R.A."/>
            <person name="Otillar R.P."/>
            <person name="Pangilinan J."/>
            <person name="Peng Y."/>
            <person name="Rokas A."/>
            <person name="Rosa C.A."/>
            <person name="Scheuner C."/>
            <person name="Sibirny A.A."/>
            <person name="Slot J.C."/>
            <person name="Stielow J.B."/>
            <person name="Sun H."/>
            <person name="Kurtzman C.P."/>
            <person name="Blackwell M."/>
            <person name="Grigoriev I.V."/>
            <person name="Jeffries T.W."/>
        </authorList>
    </citation>
    <scope>NUCLEOTIDE SEQUENCE [LARGE SCALE GENOMIC DNA]</scope>
    <source>
        <strain evidence="9">NRRL Y-2460</strain>
    </source>
</reference>
<keyword evidence="3" id="KW-0238">DNA-binding</keyword>
<evidence type="ECO:0000313" key="8">
    <source>
        <dbReference type="EMBL" id="ODV95669.1"/>
    </source>
</evidence>
<organism evidence="8 9">
    <name type="scientific">Pachysolen tannophilus NRRL Y-2460</name>
    <dbReference type="NCBI Taxonomy" id="669874"/>
    <lineage>
        <taxon>Eukaryota</taxon>
        <taxon>Fungi</taxon>
        <taxon>Dikarya</taxon>
        <taxon>Ascomycota</taxon>
        <taxon>Saccharomycotina</taxon>
        <taxon>Pichiomycetes</taxon>
        <taxon>Pachysolenaceae</taxon>
        <taxon>Pachysolen</taxon>
    </lineage>
</organism>
<dbReference type="InterPro" id="IPR036638">
    <property type="entry name" value="HLH_DNA-bd_sf"/>
</dbReference>
<dbReference type="GO" id="GO:0000981">
    <property type="term" value="F:DNA-binding transcription factor activity, RNA polymerase II-specific"/>
    <property type="evidence" value="ECO:0007669"/>
    <property type="project" value="TreeGrafter"/>
</dbReference>
<evidence type="ECO:0000256" key="3">
    <source>
        <dbReference type="ARBA" id="ARBA00023125"/>
    </source>
</evidence>
<dbReference type="Gene3D" id="4.10.280.10">
    <property type="entry name" value="Helix-loop-helix DNA-binding domain"/>
    <property type="match status" value="1"/>
</dbReference>
<gene>
    <name evidence="8" type="ORF">PACTADRAFT_50361</name>
</gene>
<dbReference type="GO" id="GO:0046983">
    <property type="term" value="F:protein dimerization activity"/>
    <property type="evidence" value="ECO:0007669"/>
    <property type="project" value="InterPro"/>
</dbReference>
<evidence type="ECO:0000256" key="4">
    <source>
        <dbReference type="ARBA" id="ARBA00023163"/>
    </source>
</evidence>
<evidence type="ECO:0000313" key="9">
    <source>
        <dbReference type="Proteomes" id="UP000094236"/>
    </source>
</evidence>
<dbReference type="SMART" id="SM00353">
    <property type="entry name" value="HLH"/>
    <property type="match status" value="1"/>
</dbReference>
<accession>A0A1E4TVB8</accession>
<keyword evidence="2" id="KW-0805">Transcription regulation</keyword>
<feature type="region of interest" description="Disordered" evidence="6">
    <location>
        <begin position="1"/>
        <end position="36"/>
    </location>
</feature>
<dbReference type="STRING" id="669874.A0A1E4TVB8"/>
<dbReference type="InterPro" id="IPR011598">
    <property type="entry name" value="bHLH_dom"/>
</dbReference>
<dbReference type="Pfam" id="PF00010">
    <property type="entry name" value="HLH"/>
    <property type="match status" value="1"/>
</dbReference>
<dbReference type="PANTHER" id="PTHR15741">
    <property type="entry name" value="BASIC HELIX-LOOP-HELIX ZIP TRANSCRIPTION FACTOR"/>
    <property type="match status" value="1"/>
</dbReference>
<evidence type="ECO:0000256" key="1">
    <source>
        <dbReference type="ARBA" id="ARBA00004123"/>
    </source>
</evidence>
<evidence type="ECO:0000256" key="5">
    <source>
        <dbReference type="ARBA" id="ARBA00023242"/>
    </source>
</evidence>
<comment type="subcellular location">
    <subcellularLocation>
        <location evidence="1">Nucleus</location>
    </subcellularLocation>
</comment>
<dbReference type="OrthoDB" id="5778525at2759"/>
<keyword evidence="9" id="KW-1185">Reference proteome</keyword>
<dbReference type="AlphaFoldDB" id="A0A1E4TVB8"/>
<protein>
    <recommendedName>
        <fullName evidence="7">BHLH domain-containing protein</fullName>
    </recommendedName>
</protein>
<feature type="domain" description="BHLH" evidence="7">
    <location>
        <begin position="21"/>
        <end position="73"/>
    </location>
</feature>
<dbReference type="InterPro" id="IPR052207">
    <property type="entry name" value="Max-like/E-box_TFs"/>
</dbReference>
<feature type="compositionally biased region" description="Basic and acidic residues" evidence="6">
    <location>
        <begin position="16"/>
        <end position="36"/>
    </location>
</feature>
<dbReference type="PROSITE" id="PS50888">
    <property type="entry name" value="BHLH"/>
    <property type="match status" value="1"/>
</dbReference>
<keyword evidence="5" id="KW-0539">Nucleus</keyword>
<dbReference type="Proteomes" id="UP000094236">
    <property type="component" value="Unassembled WGS sequence"/>
</dbReference>